<proteinExistence type="predicted"/>
<dbReference type="AlphaFoldDB" id="Q31A56"/>
<dbReference type="OrthoDB" id="539844at2"/>
<dbReference type="RefSeq" id="WP_011376729.1">
    <property type="nucleotide sequence ID" value="NC_007577.1"/>
</dbReference>
<evidence type="ECO:0000256" key="1">
    <source>
        <dbReference type="SAM" id="Phobius"/>
    </source>
</evidence>
<name>Q31A56_PROM9</name>
<reference evidence="3" key="1">
    <citation type="submission" date="2005-07" db="EMBL/GenBank/DDBJ databases">
        <title>Complete sequence of Prochlorococcus marinus str. MIT 9312.</title>
        <authorList>
            <consortium name="US DOE Joint Genome Institute"/>
            <person name="Copeland A."/>
            <person name="Lucas S."/>
            <person name="Lapidus A."/>
            <person name="Barry K."/>
            <person name="Detter J.C."/>
            <person name="Glavina T."/>
            <person name="Hammon N."/>
            <person name="Israni S."/>
            <person name="Pitluck S."/>
            <person name="Thiel J."/>
            <person name="Schmutz J."/>
            <person name="Larimer F."/>
            <person name="Land M."/>
            <person name="Kyrpides N."/>
            <person name="Lykidis A."/>
            <person name="Richardson P."/>
        </authorList>
    </citation>
    <scope>NUCLEOTIDE SEQUENCE [LARGE SCALE GENOMIC DNA]</scope>
    <source>
        <strain evidence="3">MIT 9312</strain>
    </source>
</reference>
<dbReference type="KEGG" id="pmi:PMT9312_1180"/>
<dbReference type="HOGENOM" id="CLU_893891_0_0_3"/>
<evidence type="ECO:0000313" key="3">
    <source>
        <dbReference type="Proteomes" id="UP000002715"/>
    </source>
</evidence>
<keyword evidence="1" id="KW-1133">Transmembrane helix</keyword>
<protein>
    <submittedName>
        <fullName evidence="2">Uncharacterized protein</fullName>
    </submittedName>
</protein>
<evidence type="ECO:0000313" key="2">
    <source>
        <dbReference type="EMBL" id="ABB50239.1"/>
    </source>
</evidence>
<keyword evidence="1" id="KW-0472">Membrane</keyword>
<dbReference type="EMBL" id="CP000111">
    <property type="protein sequence ID" value="ABB50239.1"/>
    <property type="molecule type" value="Genomic_DNA"/>
</dbReference>
<feature type="transmembrane region" description="Helical" evidence="1">
    <location>
        <begin position="20"/>
        <end position="39"/>
    </location>
</feature>
<gene>
    <name evidence="2" type="ordered locus">PMT9312_1180</name>
</gene>
<accession>Q31A56</accession>
<organism evidence="2 3">
    <name type="scientific">Prochlorococcus marinus (strain MIT 9312)</name>
    <dbReference type="NCBI Taxonomy" id="74546"/>
    <lineage>
        <taxon>Bacteria</taxon>
        <taxon>Bacillati</taxon>
        <taxon>Cyanobacteriota</taxon>
        <taxon>Cyanophyceae</taxon>
        <taxon>Synechococcales</taxon>
        <taxon>Prochlorococcaceae</taxon>
        <taxon>Prochlorococcus</taxon>
    </lineage>
</organism>
<dbReference type="Proteomes" id="UP000002715">
    <property type="component" value="Chromosome"/>
</dbReference>
<keyword evidence="1" id="KW-0812">Transmembrane</keyword>
<sequence>MKTKFNNSTKTIPLKLKQNLLKNINSIAVGFGLIGFTAFTDVAKAEAPLKCMTRDGVAGGIGEKVDGKYSKTPAQIGDAMTFCTDTPDRFVITIHELGLCTDPPIQEGSPRTFSRNDCVVTMTSDGVTADLANSTVNLPQMDGRPPSNTYTHAYIILTNTFGLRGSVTLKNNLGADVRYCSQNTEDANSTPGTTEGNFCTPENHTEVLNNFADGDDYSPFFPAETMDGGGKVSALLTGDDTNLTTATNESEAKRLIGVFETNAGTPVVINNGTNGLEMQLTVTDIGYGIEFRGGEPLDFGSMPFKPVFATF</sequence>